<dbReference type="EMBL" id="JACHOP010000011">
    <property type="protein sequence ID" value="MBB5758199.1"/>
    <property type="molecule type" value="Genomic_DNA"/>
</dbReference>
<protein>
    <submittedName>
        <fullName evidence="1">Uncharacterized protein</fullName>
    </submittedName>
</protein>
<keyword evidence="2" id="KW-1185">Reference proteome</keyword>
<evidence type="ECO:0000313" key="2">
    <source>
        <dbReference type="Proteomes" id="UP000583454"/>
    </source>
</evidence>
<comment type="caution">
    <text evidence="1">The sequence shown here is derived from an EMBL/GenBank/DDBJ whole genome shotgun (WGS) entry which is preliminary data.</text>
</comment>
<dbReference type="AlphaFoldDB" id="A0A840ZJP5"/>
<gene>
    <name evidence="1" type="ORF">HNR00_002917</name>
</gene>
<proteinExistence type="predicted"/>
<reference evidence="1 2" key="1">
    <citation type="submission" date="2020-08" db="EMBL/GenBank/DDBJ databases">
        <title>Genomic Encyclopedia of Type Strains, Phase IV (KMG-IV): sequencing the most valuable type-strain genomes for metagenomic binning, comparative biology and taxonomic classification.</title>
        <authorList>
            <person name="Goeker M."/>
        </authorList>
    </citation>
    <scope>NUCLEOTIDE SEQUENCE [LARGE SCALE GENOMIC DNA]</scope>
    <source>
        <strain evidence="1 2">DSM 2163</strain>
    </source>
</reference>
<organism evidence="1 2">
    <name type="scientific">Methylorubrum rhodinum</name>
    <dbReference type="NCBI Taxonomy" id="29428"/>
    <lineage>
        <taxon>Bacteria</taxon>
        <taxon>Pseudomonadati</taxon>
        <taxon>Pseudomonadota</taxon>
        <taxon>Alphaproteobacteria</taxon>
        <taxon>Hyphomicrobiales</taxon>
        <taxon>Methylobacteriaceae</taxon>
        <taxon>Methylorubrum</taxon>
    </lineage>
</organism>
<evidence type="ECO:0000313" key="1">
    <source>
        <dbReference type="EMBL" id="MBB5758199.1"/>
    </source>
</evidence>
<accession>A0A840ZJP5</accession>
<dbReference type="Proteomes" id="UP000583454">
    <property type="component" value="Unassembled WGS sequence"/>
</dbReference>
<name>A0A840ZJP5_9HYPH</name>
<sequence>MTYKNFCTKSKQVLTTKLTLDQAHAIARDGRGLIYLPA</sequence>